<sequence>MGEKTKVVIDTNVIVSAFGWGGKPADVIRLITSGKILNFTSSEMFTELKKVVGYPRLAFSETSQAEIMEIIFNASSIVDIHESVNIIDDDAEDNKILECAISAGAEFVISGDKHLLTLKSFEGIKIVTPEDFIETWSLKK</sequence>
<protein>
    <recommendedName>
        <fullName evidence="1">PIN domain-containing protein</fullName>
    </recommendedName>
</protein>
<dbReference type="NCBIfam" id="TIGR00305">
    <property type="entry name" value="putative toxin-antitoxin system toxin component, PIN family"/>
    <property type="match status" value="1"/>
</dbReference>
<dbReference type="InterPro" id="IPR029060">
    <property type="entry name" value="PIN-like_dom_sf"/>
</dbReference>
<dbReference type="Proteomes" id="UP000319783">
    <property type="component" value="Unassembled WGS sequence"/>
</dbReference>
<dbReference type="Pfam" id="PF13470">
    <property type="entry name" value="PIN_3"/>
    <property type="match status" value="1"/>
</dbReference>
<comment type="caution">
    <text evidence="2">The sequence shown here is derived from an EMBL/GenBank/DDBJ whole genome shotgun (WGS) entry which is preliminary data.</text>
</comment>
<dbReference type="PANTHER" id="PTHR34610:SF3">
    <property type="entry name" value="SSL7007 PROTEIN"/>
    <property type="match status" value="1"/>
</dbReference>
<dbReference type="SUPFAM" id="SSF88723">
    <property type="entry name" value="PIN domain-like"/>
    <property type="match status" value="1"/>
</dbReference>
<evidence type="ECO:0000313" key="3">
    <source>
        <dbReference type="Proteomes" id="UP000319783"/>
    </source>
</evidence>
<dbReference type="SMART" id="SM00670">
    <property type="entry name" value="PINc"/>
    <property type="match status" value="1"/>
</dbReference>
<organism evidence="2 3">
    <name type="scientific">Candidatus Jettenia ecosi</name>
    <dbReference type="NCBI Taxonomy" id="2494326"/>
    <lineage>
        <taxon>Bacteria</taxon>
        <taxon>Pseudomonadati</taxon>
        <taxon>Planctomycetota</taxon>
        <taxon>Candidatus Brocadiia</taxon>
        <taxon>Candidatus Brocadiales</taxon>
        <taxon>Candidatus Brocadiaceae</taxon>
        <taxon>Candidatus Jettenia</taxon>
    </lineage>
</organism>
<dbReference type="EMBL" id="SULG01000037">
    <property type="protein sequence ID" value="TLD41754.1"/>
    <property type="molecule type" value="Genomic_DNA"/>
</dbReference>
<name>A0A533QAM8_9BACT</name>
<dbReference type="PANTHER" id="PTHR34610">
    <property type="entry name" value="SSL7007 PROTEIN"/>
    <property type="match status" value="1"/>
</dbReference>
<proteinExistence type="predicted"/>
<dbReference type="AlphaFoldDB" id="A0A533QAM8"/>
<dbReference type="Gene3D" id="3.40.50.1010">
    <property type="entry name" value="5'-nuclease"/>
    <property type="match status" value="1"/>
</dbReference>
<evidence type="ECO:0000259" key="1">
    <source>
        <dbReference type="SMART" id="SM00670"/>
    </source>
</evidence>
<accession>A0A533QAM8</accession>
<dbReference type="InterPro" id="IPR002850">
    <property type="entry name" value="PIN_toxin-like"/>
</dbReference>
<reference evidence="2 3" key="1">
    <citation type="submission" date="2019-04" db="EMBL/GenBank/DDBJ databases">
        <title>Genome of a novel bacterium Candidatus Jettenia ecosi reconstructed from metagenome of an anammox bioreactor.</title>
        <authorList>
            <person name="Mardanov A.V."/>
            <person name="Beletsky A.V."/>
            <person name="Ravin N.V."/>
            <person name="Botchkova E.A."/>
            <person name="Litti Y.V."/>
            <person name="Nozhevnikova A.N."/>
        </authorList>
    </citation>
    <scope>NUCLEOTIDE SEQUENCE [LARGE SCALE GENOMIC DNA]</scope>
    <source>
        <strain evidence="2">J2</strain>
    </source>
</reference>
<gene>
    <name evidence="2" type="ORF">JETT_1979</name>
</gene>
<feature type="domain" description="PIN" evidence="1">
    <location>
        <begin position="5"/>
        <end position="117"/>
    </location>
</feature>
<evidence type="ECO:0000313" key="2">
    <source>
        <dbReference type="EMBL" id="TLD41754.1"/>
    </source>
</evidence>
<dbReference type="InterPro" id="IPR002716">
    <property type="entry name" value="PIN_dom"/>
</dbReference>